<keyword evidence="1" id="KW-0479">Metal-binding</keyword>
<dbReference type="PANTHER" id="PTHR47331:SF1">
    <property type="entry name" value="GAG-LIKE PROTEIN"/>
    <property type="match status" value="1"/>
</dbReference>
<sequence length="1948" mass="217713">MTTEEKLVKKRSSYKGRLTMFISYLDTVESLKNSDIAELQLRIGKVESLYAQYDEVQLQLECAADDMQSQLNERSMFESQYYKALARAQNLLTKYNKSNNDDACSENVTRASNHRLVKLPTIQLPKFSGSYENWLEFHDTFSSLIHTNDEIDEINKFHYLRASLEGSAAVVIQSFEFSASNYAVAWKVLCERFDNKRLLIQNHVSELFNIDPISRESSVVLKRLIDNLNKNLRALESLGEPVKQWDTLLIHIVTHKLDQKTYREWEECKGRLDQNSSITFDLFIQFVRGRADLIETLEMSRNLNSTSHKSSSKLKAMVSVQHTNNNNNSNTDSIKNVCPKCNGYHNLSNCTQFLALSNEARYNSLPNYKVCYNCFKIGHYANHCKKPGCKLCKRKHNTLVHVSEPKVSNAVATDNICQRTEKRSVFEPSTSVAATAPASINNVALSANIGHQQQDVLLSTALVILLDCNNVEHVARAVLDSGSTSSFMTEELHMRLNLDVAQIDRSIMGINNVTSHVGKRCRVHLKSLDKSYSTDLHCFVLPSITSNVPGRELDLSTLQLPSHICLADPTFYKPAEVDILIGADLFWDLLGSQRIKLGTGRPVLCETRLGWIVSGPNTSNYASLISSEIKCNFAKTESHFTGEMDDIRQDLTRFWQLEEINSKSSSSHYSPEEKLCEDHFVQNTSRLPDGRFCVRIPLKNDPELLENRHCVALKRATQCLFSLERSLKRKPETSQMYHDFLTEYQLLGHMSECEGPHSCAGAYFIPHHGVLRESSSTTKLRVVFNASSPTTSGISFNDLQMVGPVVQDDLLSILLRFRQHKYILSADVAKMYRCIEVHPDDRNLQQIVWRDNSSHPITAFKLNTVTYGTASAPFLATRCLKQLGLECNDKKTAEIILHDFYVDDLLTGSDDLEEAKAIRESVTTVLASAGMPLRKWRSNEPELLSEIAETSLDLNIGSQEPNKLLGLGWHSDSDDLCFPLNSLVTEGNTKRELLSVIAQVFDPLGLLAPCIITMKMLMQGLWLDKLSWDEPLPSEIKKRWNEITKSLSLLNAVRCPRIMVCDAHKTVQLHIFSDASERAYGACAYVRSVDSTGDVTVRLLIAKSRVAPIKPATIPRLELCGALMGARLFEKVVDSLRIKIDQIFFWSDSTIVLGWLRMLPCKLQPFVRNRVAEILEKAGNHTWRHVPTDLNPADPISRGVDIGNLLGLKLWWSGPEFLKNDLSEWPSQPKHVGPLPETRPDADAAYSTIIRAFRLHPTDAGTPAHRTCPDFLAAARLSGSLHSSFNLFKRIEQLRQHFWERWSKEYVSELQQRVKWRSCKDGLKLDTLVVVKEDNLPPLKWRMGRVVAVHPGSDGIARVADIRTSTGVDLRNAFNTVERDIILARVRDHTPALYPFLHQCYSKPSNLFYGDSLVESRVGVQQGDPLGPLIFSLATQDVVAHLRSPLNVWYLDDGTLGGSPEVGLADIETLKQGLSNLGLCLNTQKCELFPCSGQLPSDTRMRVEAAVPGVNLLVKSDFTLLGAPIFAEGVPGVIRSKLRNLTDTKPHLKQLSAHVALTILRSCLSIPRLTYTLRTAPVWLCGEESLRYDNMLRELLESVLNVGMSDLQWSQAAIPIRHGGLGIRRLQDIELPAFLASASGVLELVTRILQVNGDDFSIPFAEEALSLWRARCPGCDDPDFPERQRAWDEEICRVSLDGLLGHSSGAERARLLAVSRPESGLWLHALPSPHLGTLLDDNSLRVAVALRLGCDVCQPHRCVCGANVDVQGRHGLHCVRSAGRISRHHAINDIVRRALISADIPAVLEPPGLSRSDGRRPDGLTLIPWEKGRCLLWDATCVCTFAPSHVGHTAGTVGAAAEAAARQKCVKYGQLIAGGYIFVPLAIETTGVWGEQGRQFVREIGRRLRSRGFDYRSGAYLAQRISLAVQRGNAASVMGTFGSDASWGGLFS</sequence>
<gene>
    <name evidence="5" type="ORF">PLXY2_LOCUS13130</name>
</gene>
<name>A0A8S4G4Q9_PLUXY</name>
<evidence type="ECO:0000256" key="2">
    <source>
        <dbReference type="SAM" id="Coils"/>
    </source>
</evidence>
<dbReference type="PROSITE" id="PS50158">
    <property type="entry name" value="ZF_CCHC"/>
    <property type="match status" value="1"/>
</dbReference>
<keyword evidence="6" id="KW-1185">Reference proteome</keyword>
<organism evidence="5 6">
    <name type="scientific">Plutella xylostella</name>
    <name type="common">Diamondback moth</name>
    <name type="synonym">Plutella maculipennis</name>
    <dbReference type="NCBI Taxonomy" id="51655"/>
    <lineage>
        <taxon>Eukaryota</taxon>
        <taxon>Metazoa</taxon>
        <taxon>Ecdysozoa</taxon>
        <taxon>Arthropoda</taxon>
        <taxon>Hexapoda</taxon>
        <taxon>Insecta</taxon>
        <taxon>Pterygota</taxon>
        <taxon>Neoptera</taxon>
        <taxon>Endopterygota</taxon>
        <taxon>Lepidoptera</taxon>
        <taxon>Glossata</taxon>
        <taxon>Ditrysia</taxon>
        <taxon>Yponomeutoidea</taxon>
        <taxon>Plutellidae</taxon>
        <taxon>Plutella</taxon>
    </lineage>
</organism>
<evidence type="ECO:0000259" key="4">
    <source>
        <dbReference type="PROSITE" id="PS50878"/>
    </source>
</evidence>
<reference evidence="5" key="1">
    <citation type="submission" date="2020-11" db="EMBL/GenBank/DDBJ databases">
        <authorList>
            <person name="Whiteford S."/>
        </authorList>
    </citation>
    <scope>NUCLEOTIDE SEQUENCE</scope>
</reference>
<dbReference type="Gene3D" id="3.10.10.10">
    <property type="entry name" value="HIV Type 1 Reverse Transcriptase, subunit A, domain 1"/>
    <property type="match status" value="1"/>
</dbReference>
<feature type="domain" description="Reverse transcriptase" evidence="4">
    <location>
        <begin position="1254"/>
        <end position="1525"/>
    </location>
</feature>
<feature type="coiled-coil region" evidence="2">
    <location>
        <begin position="46"/>
        <end position="73"/>
    </location>
</feature>
<dbReference type="SMART" id="SM00343">
    <property type="entry name" value="ZnF_C2HC"/>
    <property type="match status" value="2"/>
</dbReference>
<dbReference type="PROSITE" id="PS50878">
    <property type="entry name" value="RT_POL"/>
    <property type="match status" value="1"/>
</dbReference>
<dbReference type="Pfam" id="PF03564">
    <property type="entry name" value="DUF1759"/>
    <property type="match status" value="1"/>
</dbReference>
<dbReference type="InterPro" id="IPR008042">
    <property type="entry name" value="Retrotrans_Pao"/>
</dbReference>
<dbReference type="Proteomes" id="UP000653454">
    <property type="component" value="Unassembled WGS sequence"/>
</dbReference>
<dbReference type="CDD" id="cd01644">
    <property type="entry name" value="RT_pepA17"/>
    <property type="match status" value="1"/>
</dbReference>
<dbReference type="PANTHER" id="PTHR47331">
    <property type="entry name" value="PHD-TYPE DOMAIN-CONTAINING PROTEIN"/>
    <property type="match status" value="1"/>
</dbReference>
<keyword evidence="1" id="KW-0862">Zinc</keyword>
<dbReference type="Pfam" id="PF00078">
    <property type="entry name" value="RVT_1"/>
    <property type="match status" value="1"/>
</dbReference>
<evidence type="ECO:0000313" key="6">
    <source>
        <dbReference type="Proteomes" id="UP000653454"/>
    </source>
</evidence>
<dbReference type="InterPro" id="IPR000477">
    <property type="entry name" value="RT_dom"/>
</dbReference>
<evidence type="ECO:0000256" key="1">
    <source>
        <dbReference type="PROSITE-ProRule" id="PRU00047"/>
    </source>
</evidence>
<dbReference type="Pfam" id="PF05380">
    <property type="entry name" value="Peptidase_A17"/>
    <property type="match status" value="1"/>
</dbReference>
<protein>
    <submittedName>
        <fullName evidence="5">(diamondback moth) hypothetical protein</fullName>
    </submittedName>
</protein>
<keyword evidence="2" id="KW-0175">Coiled coil</keyword>
<keyword evidence="1" id="KW-0863">Zinc-finger</keyword>
<dbReference type="InterPro" id="IPR005312">
    <property type="entry name" value="DUF1759"/>
</dbReference>
<dbReference type="GO" id="GO:0071897">
    <property type="term" value="P:DNA biosynthetic process"/>
    <property type="evidence" value="ECO:0007669"/>
    <property type="project" value="UniProtKB-ARBA"/>
</dbReference>
<accession>A0A8S4G4Q9</accession>
<dbReference type="GO" id="GO:0008270">
    <property type="term" value="F:zinc ion binding"/>
    <property type="evidence" value="ECO:0007669"/>
    <property type="project" value="UniProtKB-KW"/>
</dbReference>
<evidence type="ECO:0000313" key="5">
    <source>
        <dbReference type="EMBL" id="CAG9134861.1"/>
    </source>
</evidence>
<dbReference type="Gene3D" id="3.30.70.270">
    <property type="match status" value="1"/>
</dbReference>
<evidence type="ECO:0000259" key="3">
    <source>
        <dbReference type="PROSITE" id="PS50158"/>
    </source>
</evidence>
<dbReference type="EMBL" id="CAJHNJ030000087">
    <property type="protein sequence ID" value="CAG9134861.1"/>
    <property type="molecule type" value="Genomic_DNA"/>
</dbReference>
<dbReference type="InterPro" id="IPR001878">
    <property type="entry name" value="Znf_CCHC"/>
</dbReference>
<feature type="domain" description="CCHC-type" evidence="3">
    <location>
        <begin position="371"/>
        <end position="386"/>
    </location>
</feature>
<dbReference type="InterPro" id="IPR043128">
    <property type="entry name" value="Rev_trsase/Diguanyl_cyclase"/>
</dbReference>
<dbReference type="GO" id="GO:0003676">
    <property type="term" value="F:nucleic acid binding"/>
    <property type="evidence" value="ECO:0007669"/>
    <property type="project" value="InterPro"/>
</dbReference>
<dbReference type="Pfam" id="PF18701">
    <property type="entry name" value="DUF5641"/>
    <property type="match status" value="1"/>
</dbReference>
<proteinExistence type="predicted"/>
<dbReference type="InterPro" id="IPR043502">
    <property type="entry name" value="DNA/RNA_pol_sf"/>
</dbReference>
<dbReference type="SUPFAM" id="SSF56672">
    <property type="entry name" value="DNA/RNA polymerases"/>
    <property type="match status" value="2"/>
</dbReference>
<dbReference type="InterPro" id="IPR040676">
    <property type="entry name" value="DUF5641"/>
</dbReference>
<comment type="caution">
    <text evidence="5">The sequence shown here is derived from an EMBL/GenBank/DDBJ whole genome shotgun (WGS) entry which is preliminary data.</text>
</comment>